<comment type="caution">
    <text evidence="1">The sequence shown here is derived from an EMBL/GenBank/DDBJ whole genome shotgun (WGS) entry which is preliminary data.</text>
</comment>
<accession>A0A8J2J3Z6</accession>
<dbReference type="EMBL" id="CAJVCH010021044">
    <property type="protein sequence ID" value="CAG7690014.1"/>
    <property type="molecule type" value="Genomic_DNA"/>
</dbReference>
<protein>
    <submittedName>
        <fullName evidence="1">Uncharacterized protein</fullName>
    </submittedName>
</protein>
<dbReference type="Proteomes" id="UP000708208">
    <property type="component" value="Unassembled WGS sequence"/>
</dbReference>
<sequence>MKLSNFLDTALTDLQNGYCHFSVSGPSRVVGNTSEVFSSQGNKSRCFFLCSFEISKVLRLTIEYDVWMMMKERSKIPLELFVTHENLLVQFQDQLENLYDFLVILRLLTV</sequence>
<gene>
    <name evidence="1" type="ORF">AFUS01_LOCUS3499</name>
</gene>
<evidence type="ECO:0000313" key="2">
    <source>
        <dbReference type="Proteomes" id="UP000708208"/>
    </source>
</evidence>
<keyword evidence="2" id="KW-1185">Reference proteome</keyword>
<dbReference type="AlphaFoldDB" id="A0A8J2J3Z6"/>
<name>A0A8J2J3Z6_9HEXA</name>
<organism evidence="1 2">
    <name type="scientific">Allacma fusca</name>
    <dbReference type="NCBI Taxonomy" id="39272"/>
    <lineage>
        <taxon>Eukaryota</taxon>
        <taxon>Metazoa</taxon>
        <taxon>Ecdysozoa</taxon>
        <taxon>Arthropoda</taxon>
        <taxon>Hexapoda</taxon>
        <taxon>Collembola</taxon>
        <taxon>Symphypleona</taxon>
        <taxon>Sminthuridae</taxon>
        <taxon>Allacma</taxon>
    </lineage>
</organism>
<proteinExistence type="predicted"/>
<evidence type="ECO:0000313" key="1">
    <source>
        <dbReference type="EMBL" id="CAG7690014.1"/>
    </source>
</evidence>
<reference evidence="1" key="1">
    <citation type="submission" date="2021-06" db="EMBL/GenBank/DDBJ databases">
        <authorList>
            <person name="Hodson N. C."/>
            <person name="Mongue J. A."/>
            <person name="Jaron S. K."/>
        </authorList>
    </citation>
    <scope>NUCLEOTIDE SEQUENCE</scope>
</reference>